<dbReference type="AlphaFoldDB" id="A0A0A2FP47"/>
<evidence type="ECO:0000313" key="3">
    <source>
        <dbReference type="Proteomes" id="UP000030146"/>
    </source>
</evidence>
<protein>
    <recommendedName>
        <fullName evidence="4">Mobilization protein</fullName>
    </recommendedName>
</protein>
<organism evidence="2 3">
    <name type="scientific">Porphyromonas gulae</name>
    <dbReference type="NCBI Taxonomy" id="111105"/>
    <lineage>
        <taxon>Bacteria</taxon>
        <taxon>Pseudomonadati</taxon>
        <taxon>Bacteroidota</taxon>
        <taxon>Bacteroidia</taxon>
        <taxon>Bacteroidales</taxon>
        <taxon>Porphyromonadaceae</taxon>
        <taxon>Porphyromonas</taxon>
    </lineage>
</organism>
<evidence type="ECO:0008006" key="4">
    <source>
        <dbReference type="Google" id="ProtNLM"/>
    </source>
</evidence>
<dbReference type="EMBL" id="JRAK01000036">
    <property type="protein sequence ID" value="KGN92798.1"/>
    <property type="molecule type" value="Genomic_DNA"/>
</dbReference>
<gene>
    <name evidence="2" type="ORF">HR15_02045</name>
</gene>
<keyword evidence="3" id="KW-1185">Reference proteome</keyword>
<comment type="caution">
    <text evidence="2">The sequence shown here is derived from an EMBL/GenBank/DDBJ whole genome shotgun (WGS) entry which is preliminary data.</text>
</comment>
<dbReference type="InterPro" id="IPR045788">
    <property type="entry name" value="MobC_2"/>
</dbReference>
<proteinExistence type="predicted"/>
<sequence>MRNENRHGGSPSYRYYVRLNEKDNSRFLDLYEKSGIGNKSEFIRRRLFLTPFRVITHDKSAADYYTRLTHIHAQIRKVGVLYNQAVRSINTYHSVKTAAVLLQKLEQYTEELHALLEETNRLTKAFEERWLPR</sequence>
<dbReference type="Pfam" id="PF19514">
    <property type="entry name" value="MobC_2"/>
    <property type="match status" value="1"/>
</dbReference>
<keyword evidence="1" id="KW-0175">Coiled coil</keyword>
<name>A0A0A2FP47_9PORP</name>
<dbReference type="RefSeq" id="WP_039423466.1">
    <property type="nucleotide sequence ID" value="NZ_JRAK01000036.1"/>
</dbReference>
<feature type="coiled-coil region" evidence="1">
    <location>
        <begin position="98"/>
        <end position="125"/>
    </location>
</feature>
<dbReference type="Proteomes" id="UP000030146">
    <property type="component" value="Unassembled WGS sequence"/>
</dbReference>
<accession>A0A0A2FP47</accession>
<evidence type="ECO:0000313" key="2">
    <source>
        <dbReference type="EMBL" id="KGN92798.1"/>
    </source>
</evidence>
<reference evidence="2 3" key="1">
    <citation type="submission" date="2014-08" db="EMBL/GenBank/DDBJ databases">
        <title>Porphyromonas gulae strain:COT-052_OH3439 Genome sequencing.</title>
        <authorList>
            <person name="Wallis C."/>
            <person name="Deusch O."/>
            <person name="O'Flynn C."/>
            <person name="Davis I."/>
            <person name="Jospin G."/>
            <person name="Darling A.E."/>
            <person name="Coil D.A."/>
            <person name="Alexiev A."/>
            <person name="Horsfall A."/>
            <person name="Kirkwood N."/>
            <person name="Harris S."/>
            <person name="Eisen J.A."/>
        </authorList>
    </citation>
    <scope>NUCLEOTIDE SEQUENCE [LARGE SCALE GENOMIC DNA]</scope>
    <source>
        <strain evidence="3">COT-052 OH3439</strain>
    </source>
</reference>
<evidence type="ECO:0000256" key="1">
    <source>
        <dbReference type="SAM" id="Coils"/>
    </source>
</evidence>